<dbReference type="EMBL" id="AP027079">
    <property type="protein sequence ID" value="BDU70306.1"/>
    <property type="molecule type" value="Genomic_DNA"/>
</dbReference>
<gene>
    <name evidence="1" type="ORF">GETHOR_24070</name>
</gene>
<keyword evidence="2" id="KW-1185">Reference proteome</keyword>
<dbReference type="RefSeq" id="WP_286354025.1">
    <property type="nucleotide sequence ID" value="NZ_AP027079.1"/>
</dbReference>
<reference evidence="2" key="1">
    <citation type="journal article" date="2023" name="Int. J. Syst. Evol. Microbiol.">
        <title>Mesoterricola silvestris gen. nov., sp. nov., Mesoterricola sediminis sp. nov., Geothrix oryzae sp. nov., Geothrix edaphica sp. nov., Geothrix rubra sp. nov., and Geothrix limicola sp. nov., six novel members of Acidobacteriota isolated from soils.</title>
        <authorList>
            <person name="Itoh H."/>
            <person name="Sugisawa Y."/>
            <person name="Mise K."/>
            <person name="Xu Z."/>
            <person name="Kuniyasu M."/>
            <person name="Ushijima N."/>
            <person name="Kawano K."/>
            <person name="Kobayashi E."/>
            <person name="Shiratori Y."/>
            <person name="Masuda Y."/>
            <person name="Senoo K."/>
        </authorList>
    </citation>
    <scope>NUCLEOTIDE SEQUENCE [LARGE SCALE GENOMIC DNA]</scope>
    <source>
        <strain evidence="2">Red222</strain>
    </source>
</reference>
<name>A0ABM8DTF9_9BACT</name>
<proteinExistence type="predicted"/>
<dbReference type="Proteomes" id="UP001242010">
    <property type="component" value="Chromosome"/>
</dbReference>
<accession>A0ABM8DTF9</accession>
<protein>
    <submittedName>
        <fullName evidence="1">Uncharacterized protein</fullName>
    </submittedName>
</protein>
<sequence>MPQSIDQPNLSPSEWKLIQGLRALPDEALRGRMETSLGELLFFFRTPRCQGIGIEGFPCGDPRSSCEDCHQIWDMLDKVAERARKA</sequence>
<organism evidence="1 2">
    <name type="scientific">Geothrix oryzae</name>
    <dbReference type="NCBI Taxonomy" id="2927975"/>
    <lineage>
        <taxon>Bacteria</taxon>
        <taxon>Pseudomonadati</taxon>
        <taxon>Acidobacteriota</taxon>
        <taxon>Holophagae</taxon>
        <taxon>Holophagales</taxon>
        <taxon>Holophagaceae</taxon>
        <taxon>Geothrix</taxon>
    </lineage>
</organism>
<evidence type="ECO:0000313" key="1">
    <source>
        <dbReference type="EMBL" id="BDU70306.1"/>
    </source>
</evidence>
<evidence type="ECO:0000313" key="2">
    <source>
        <dbReference type="Proteomes" id="UP001242010"/>
    </source>
</evidence>